<feature type="domain" description="Exportin-1/Importin-beta-like" evidence="8">
    <location>
        <begin position="104"/>
        <end position="242"/>
    </location>
</feature>
<evidence type="ECO:0000256" key="7">
    <source>
        <dbReference type="ARBA" id="ARBA00023242"/>
    </source>
</evidence>
<comment type="subcellular location">
    <subcellularLocation>
        <location evidence="2">Cytoplasm</location>
    </subcellularLocation>
    <subcellularLocation>
        <location evidence="1">Nucleus</location>
    </subcellularLocation>
</comment>
<dbReference type="EMBL" id="GBBI01004699">
    <property type="protein sequence ID" value="JAC14013.1"/>
    <property type="molecule type" value="mRNA"/>
</dbReference>
<protein>
    <submittedName>
        <fullName evidence="9">Putative nuclear transport receptor crm1/msn5 importin beta superfamily</fullName>
    </submittedName>
</protein>
<proteinExistence type="evidence at transcript level"/>
<evidence type="ECO:0000256" key="1">
    <source>
        <dbReference type="ARBA" id="ARBA00004123"/>
    </source>
</evidence>
<dbReference type="AlphaFoldDB" id="A0A023EY41"/>
<name>A0A023EY41_TRIIF</name>
<evidence type="ECO:0000256" key="6">
    <source>
        <dbReference type="ARBA" id="ARBA00022927"/>
    </source>
</evidence>
<dbReference type="GO" id="GO:0005634">
    <property type="term" value="C:nucleus"/>
    <property type="evidence" value="ECO:0007669"/>
    <property type="project" value="UniProtKB-SubCell"/>
</dbReference>
<dbReference type="Gene3D" id="1.25.10.10">
    <property type="entry name" value="Leucine-rich Repeat Variant"/>
    <property type="match status" value="1"/>
</dbReference>
<keyword evidence="5" id="KW-0963">Cytoplasm</keyword>
<dbReference type="PANTHER" id="PTHR21452:SF4">
    <property type="entry name" value="EXPORTIN-6"/>
    <property type="match status" value="1"/>
</dbReference>
<evidence type="ECO:0000256" key="4">
    <source>
        <dbReference type="ARBA" id="ARBA00022448"/>
    </source>
</evidence>
<sequence>MDSGTESLAILDALLKEFFDYKTSNERKQEIETVLGEFGSQRDAWKHCIYYLNNTTNHFVCMFCLATLEKIITKQWLQLLWEERSQLRTLLYQYTLQRHALVPVFIRNKLLKLVVDIARLDWPHFYPDFFTNILTLMDGSESRVLGLAFLQTASEELICPREDLSASRKEELKRLFLAHIPQVFNTITGILEEAKNKGNGGENPSVLAALQALSHLFSWIPLSDVNSLQLLSLITHFASQPDGSGLHGLSALNELLYNNCVPATFQNPLLNLCVHNNSLLRAALSTLNNNMGSTINPEYLSKLTEMTRLCVSVHWHRVESSPGFPVLEFLSSLFQFTFQQPTLEGFYMTLDIWNSLLDYLQLKDTGHIAKYENFVHFHRYEEVLVTLVHALLKKLQGHRDLDNEMLDNDEETERQKFLRQCIEVIAKIAELAPTQTCTLVLECWQPLMSQYSTLLCGGGNESTAESGGDWLEDCAALTQAVARLYSQMLAAAVPHNLASLFANLAAQATQARLHDRQQFLPIAPNLIELHSQIVAGLNACMCESIVETSLTAVMPLLTEPTAPKLQHSAAHVLNTICLQRAPQRSLDQLYTLFTTNISHLPKETLSVVYCALVRCLLSWKWESDSTRVQLLAGLIETMTPTGGQAQLQDLSHITAVLLHAKPDTSSAKKLLFTAVQPVLQQVLNDFPRILKTKPEHCNAMLTLFLEAFRTLQHQMGAQFTQRAVHTFISCFTQCEISEISCGVDKLLQLLTLVIEQPAASFKHFVPSCIALCLENILPSVTESTSGIIKPPLFHLLSSLVMHKWQYFYQGAVQDCQPVLEHGDQLAAILTAFGQSLTQTDISIFSQNLQALESINHKWKLYHKEMFRVQFLALLLTVLLTTLINKSHALLSDEIATAIYNMAAVNFDTFFSSFLPQFLSQTSGLDDNQRDILKKNIKPDTDLPSFTQNIFRLANDVRCYRLCNTGA</sequence>
<dbReference type="GO" id="GO:0006611">
    <property type="term" value="P:protein export from nucleus"/>
    <property type="evidence" value="ECO:0007669"/>
    <property type="project" value="InterPro"/>
</dbReference>
<keyword evidence="7" id="KW-0539">Nucleus</keyword>
<evidence type="ECO:0000259" key="8">
    <source>
        <dbReference type="Pfam" id="PF08389"/>
    </source>
</evidence>
<dbReference type="InterPro" id="IPR011989">
    <property type="entry name" value="ARM-like"/>
</dbReference>
<reference evidence="9" key="1">
    <citation type="journal article" date="2014" name="PLoS Negl. Trop. Dis.">
        <title>An updated insight into the Sialotranscriptome of Triatoma infestans: developmental stage and geographic variations.</title>
        <authorList>
            <person name="Schwarz A."/>
            <person name="Medrano-Mercado N."/>
            <person name="Schaub G.A."/>
            <person name="Struchiner C.J."/>
            <person name="Bargues M.D."/>
            <person name="Levy M.Z."/>
            <person name="Ribeiro J.M."/>
        </authorList>
    </citation>
    <scope>NUCLEOTIDE SEQUENCE</scope>
    <source>
        <strain evidence="9">Chile</strain>
        <tissue evidence="9">Salivary glands</tissue>
    </source>
</reference>
<evidence type="ECO:0000256" key="3">
    <source>
        <dbReference type="ARBA" id="ARBA00009466"/>
    </source>
</evidence>
<dbReference type="Pfam" id="PF08389">
    <property type="entry name" value="Xpo1"/>
    <property type="match status" value="1"/>
</dbReference>
<accession>A0A023EY41</accession>
<keyword evidence="6" id="KW-0653">Protein transport</keyword>
<evidence type="ECO:0000256" key="2">
    <source>
        <dbReference type="ARBA" id="ARBA00004496"/>
    </source>
</evidence>
<evidence type="ECO:0000313" key="9">
    <source>
        <dbReference type="EMBL" id="JAC14013.1"/>
    </source>
</evidence>
<keyword evidence="4" id="KW-0813">Transport</keyword>
<dbReference type="InterPro" id="IPR016024">
    <property type="entry name" value="ARM-type_fold"/>
</dbReference>
<dbReference type="GO" id="GO:0005049">
    <property type="term" value="F:nuclear export signal receptor activity"/>
    <property type="evidence" value="ECO:0007669"/>
    <property type="project" value="InterPro"/>
</dbReference>
<evidence type="ECO:0000256" key="5">
    <source>
        <dbReference type="ARBA" id="ARBA00022490"/>
    </source>
</evidence>
<dbReference type="GO" id="GO:0005737">
    <property type="term" value="C:cytoplasm"/>
    <property type="evidence" value="ECO:0007669"/>
    <property type="project" value="UniProtKB-SubCell"/>
</dbReference>
<dbReference type="InterPro" id="IPR013598">
    <property type="entry name" value="Exportin-1/Importin-b-like"/>
</dbReference>
<dbReference type="SUPFAM" id="SSF48371">
    <property type="entry name" value="ARM repeat"/>
    <property type="match status" value="1"/>
</dbReference>
<comment type="similarity">
    <text evidence="3">Belongs to the exportin family.</text>
</comment>
<organism evidence="9">
    <name type="scientific">Triatoma infestans</name>
    <name type="common">Assassin bug</name>
    <dbReference type="NCBI Taxonomy" id="30076"/>
    <lineage>
        <taxon>Eukaryota</taxon>
        <taxon>Metazoa</taxon>
        <taxon>Ecdysozoa</taxon>
        <taxon>Arthropoda</taxon>
        <taxon>Hexapoda</taxon>
        <taxon>Insecta</taxon>
        <taxon>Pterygota</taxon>
        <taxon>Neoptera</taxon>
        <taxon>Paraneoptera</taxon>
        <taxon>Hemiptera</taxon>
        <taxon>Heteroptera</taxon>
        <taxon>Panheteroptera</taxon>
        <taxon>Cimicomorpha</taxon>
        <taxon>Reduviidae</taxon>
        <taxon>Triatominae</taxon>
        <taxon>Triatoma</taxon>
    </lineage>
</organism>
<dbReference type="InterPro" id="IPR040016">
    <property type="entry name" value="XPO6"/>
</dbReference>
<keyword evidence="9" id="KW-0675">Receptor</keyword>
<dbReference type="PANTHER" id="PTHR21452">
    <property type="entry name" value="EXPORTIN-6"/>
    <property type="match status" value="1"/>
</dbReference>